<feature type="region of interest" description="Disordered" evidence="1">
    <location>
        <begin position="221"/>
        <end position="247"/>
    </location>
</feature>
<feature type="transmembrane region" description="Helical" evidence="2">
    <location>
        <begin position="442"/>
        <end position="464"/>
    </location>
</feature>
<gene>
    <name evidence="3" type="ORF">GCM10023336_14340</name>
</gene>
<name>A0ABP9K1B8_9ACTN</name>
<keyword evidence="2" id="KW-0472">Membrane</keyword>
<evidence type="ECO:0008006" key="5">
    <source>
        <dbReference type="Google" id="ProtNLM"/>
    </source>
</evidence>
<feature type="region of interest" description="Disordered" evidence="1">
    <location>
        <begin position="1"/>
        <end position="22"/>
    </location>
</feature>
<reference evidence="4" key="1">
    <citation type="journal article" date="2019" name="Int. J. Syst. Evol. Microbiol.">
        <title>The Global Catalogue of Microorganisms (GCM) 10K type strain sequencing project: providing services to taxonomists for standard genome sequencing and annotation.</title>
        <authorList>
            <consortium name="The Broad Institute Genomics Platform"/>
            <consortium name="The Broad Institute Genome Sequencing Center for Infectious Disease"/>
            <person name="Wu L."/>
            <person name="Ma J."/>
        </authorList>
    </citation>
    <scope>NUCLEOTIDE SEQUENCE [LARGE SCALE GENOMIC DNA]</scope>
    <source>
        <strain evidence="4">JCM 18410</strain>
    </source>
</reference>
<dbReference type="Proteomes" id="UP001500124">
    <property type="component" value="Unassembled WGS sequence"/>
</dbReference>
<keyword evidence="2" id="KW-0812">Transmembrane</keyword>
<organism evidence="3 4">
    <name type="scientific">Streptomyces similanensis</name>
    <dbReference type="NCBI Taxonomy" id="1274988"/>
    <lineage>
        <taxon>Bacteria</taxon>
        <taxon>Bacillati</taxon>
        <taxon>Actinomycetota</taxon>
        <taxon>Actinomycetes</taxon>
        <taxon>Kitasatosporales</taxon>
        <taxon>Streptomycetaceae</taxon>
        <taxon>Streptomyces</taxon>
    </lineage>
</organism>
<keyword evidence="4" id="KW-1185">Reference proteome</keyword>
<proteinExistence type="predicted"/>
<accession>A0ABP9K1B8</accession>
<protein>
    <recommendedName>
        <fullName evidence="5">Peptidase</fullName>
    </recommendedName>
</protein>
<evidence type="ECO:0000313" key="4">
    <source>
        <dbReference type="Proteomes" id="UP001500124"/>
    </source>
</evidence>
<sequence length="472" mass="47353">MAARRTPARTPLGAGRARRAGRPRRVGAVARAAAALSGATAVARLAAATAVLGLLAAVPGPPAVAAGAPGAYDFTGGARTVTGAATTADAPLLDAGRAYRSALPRDGKLYYRLRLDAASSAYVSATAVPAADSTVSATDGVRVSVRDGHGDSCSYQATLFGTSRSPHPVSAWGRRDAAPGHSLCQGAGTYYVLVERIDASGASPDAWPLELATVTEPALSRTGATTAPGTWDSARPEPVGGRAADRAGGAGFATASPLGQGVWRTGVRPGQTLFYRVPVDWGQQLNVVAELGGAGGSGYVDGALTLSLYNPVRGYVEDAYAGYSGRRASAALAPLPPVDYANRYGFADPVKAMRFAGSYYLVAHLADQTAAGFGAGPYDLTLRVRLGGSATSGPGYAGRSEPRDRFEVTAADRAAAAPAGPFGPSGAAGSAGAAGGSAALRALAVGGIGTGTALLVVLGGWTLVARRRSGAW</sequence>
<evidence type="ECO:0000256" key="2">
    <source>
        <dbReference type="SAM" id="Phobius"/>
    </source>
</evidence>
<evidence type="ECO:0000256" key="1">
    <source>
        <dbReference type="SAM" id="MobiDB-lite"/>
    </source>
</evidence>
<keyword evidence="2" id="KW-1133">Transmembrane helix</keyword>
<dbReference type="EMBL" id="BAABKC010000019">
    <property type="protein sequence ID" value="GAA5048311.1"/>
    <property type="molecule type" value="Genomic_DNA"/>
</dbReference>
<comment type="caution">
    <text evidence="3">The sequence shown here is derived from an EMBL/GenBank/DDBJ whole genome shotgun (WGS) entry which is preliminary data.</text>
</comment>
<evidence type="ECO:0000313" key="3">
    <source>
        <dbReference type="EMBL" id="GAA5048311.1"/>
    </source>
</evidence>